<proteinExistence type="predicted"/>
<protein>
    <submittedName>
        <fullName evidence="1">Uncharacterized protein</fullName>
    </submittedName>
</protein>
<dbReference type="AlphaFoldDB" id="A0A0E9RT19"/>
<dbReference type="EMBL" id="GBXM01077164">
    <property type="protein sequence ID" value="JAH31413.1"/>
    <property type="molecule type" value="Transcribed_RNA"/>
</dbReference>
<organism evidence="1">
    <name type="scientific">Anguilla anguilla</name>
    <name type="common">European freshwater eel</name>
    <name type="synonym">Muraena anguilla</name>
    <dbReference type="NCBI Taxonomy" id="7936"/>
    <lineage>
        <taxon>Eukaryota</taxon>
        <taxon>Metazoa</taxon>
        <taxon>Chordata</taxon>
        <taxon>Craniata</taxon>
        <taxon>Vertebrata</taxon>
        <taxon>Euteleostomi</taxon>
        <taxon>Actinopterygii</taxon>
        <taxon>Neopterygii</taxon>
        <taxon>Teleostei</taxon>
        <taxon>Anguilliformes</taxon>
        <taxon>Anguillidae</taxon>
        <taxon>Anguilla</taxon>
    </lineage>
</organism>
<accession>A0A0E9RT19</accession>
<evidence type="ECO:0000313" key="1">
    <source>
        <dbReference type="EMBL" id="JAH31413.1"/>
    </source>
</evidence>
<name>A0A0E9RT19_ANGAN</name>
<sequence>MESLTMVLIFKIRRSKKKSCYAL</sequence>
<reference evidence="1" key="1">
    <citation type="submission" date="2014-11" db="EMBL/GenBank/DDBJ databases">
        <authorList>
            <person name="Amaro Gonzalez C."/>
        </authorList>
    </citation>
    <scope>NUCLEOTIDE SEQUENCE</scope>
</reference>
<reference evidence="1" key="2">
    <citation type="journal article" date="2015" name="Fish Shellfish Immunol.">
        <title>Early steps in the European eel (Anguilla anguilla)-Vibrio vulnificus interaction in the gills: Role of the RtxA13 toxin.</title>
        <authorList>
            <person name="Callol A."/>
            <person name="Pajuelo D."/>
            <person name="Ebbesson L."/>
            <person name="Teles M."/>
            <person name="MacKenzie S."/>
            <person name="Amaro C."/>
        </authorList>
    </citation>
    <scope>NUCLEOTIDE SEQUENCE</scope>
</reference>